<accession>A0ABT4API1</accession>
<evidence type="ECO:0008006" key="3">
    <source>
        <dbReference type="Google" id="ProtNLM"/>
    </source>
</evidence>
<organism evidence="1 2">
    <name type="scientific">Archangium lansingense</name>
    <dbReference type="NCBI Taxonomy" id="2995310"/>
    <lineage>
        <taxon>Bacteria</taxon>
        <taxon>Pseudomonadati</taxon>
        <taxon>Myxococcota</taxon>
        <taxon>Myxococcia</taxon>
        <taxon>Myxococcales</taxon>
        <taxon>Cystobacterineae</taxon>
        <taxon>Archangiaceae</taxon>
        <taxon>Archangium</taxon>
    </lineage>
</organism>
<sequence length="54" mass="6321">MRHNTNYVSTAKDLQRELDAFEAMRRADPDAIHELYMLNGTLVRRYVPPGVQYP</sequence>
<dbReference type="EMBL" id="JAPNKA010000001">
    <property type="protein sequence ID" value="MCY1083618.1"/>
    <property type="molecule type" value="Genomic_DNA"/>
</dbReference>
<evidence type="ECO:0000313" key="2">
    <source>
        <dbReference type="Proteomes" id="UP001207654"/>
    </source>
</evidence>
<comment type="caution">
    <text evidence="1">The sequence shown here is derived from an EMBL/GenBank/DDBJ whole genome shotgun (WGS) entry which is preliminary data.</text>
</comment>
<protein>
    <recommendedName>
        <fullName evidence="3">Nuclear transport factor 2 family protein</fullName>
    </recommendedName>
</protein>
<dbReference type="RefSeq" id="WP_267542142.1">
    <property type="nucleotide sequence ID" value="NZ_JAPNKA010000001.1"/>
</dbReference>
<evidence type="ECO:0000313" key="1">
    <source>
        <dbReference type="EMBL" id="MCY1083618.1"/>
    </source>
</evidence>
<dbReference type="Proteomes" id="UP001207654">
    <property type="component" value="Unassembled WGS sequence"/>
</dbReference>
<proteinExistence type="predicted"/>
<name>A0ABT4API1_9BACT</name>
<keyword evidence="2" id="KW-1185">Reference proteome</keyword>
<reference evidence="1 2" key="1">
    <citation type="submission" date="2022-11" db="EMBL/GenBank/DDBJ databases">
        <title>Minimal conservation of predation-associated metabolite biosynthetic gene clusters underscores biosynthetic potential of Myxococcota including descriptions for ten novel species: Archangium lansinium sp. nov., Myxococcus landrumus sp. nov., Nannocystis bai.</title>
        <authorList>
            <person name="Ahearne A."/>
            <person name="Stevens C."/>
            <person name="Phillips K."/>
        </authorList>
    </citation>
    <scope>NUCLEOTIDE SEQUENCE [LARGE SCALE GENOMIC DNA]</scope>
    <source>
        <strain evidence="1 2">MIWBW</strain>
    </source>
</reference>
<gene>
    <name evidence="1" type="ORF">OV287_55190</name>
</gene>